<name>A0A3N6S8I0_9GAMM</name>
<organism evidence="1 2">
    <name type="scientific">Erwinia psidii</name>
    <dbReference type="NCBI Taxonomy" id="69224"/>
    <lineage>
        <taxon>Bacteria</taxon>
        <taxon>Pseudomonadati</taxon>
        <taxon>Pseudomonadota</taxon>
        <taxon>Gammaproteobacteria</taxon>
        <taxon>Enterobacterales</taxon>
        <taxon>Erwiniaceae</taxon>
        <taxon>Erwinia</taxon>
    </lineage>
</organism>
<proteinExistence type="predicted"/>
<evidence type="ECO:0000313" key="2">
    <source>
        <dbReference type="Proteomes" id="UP000279457"/>
    </source>
</evidence>
<dbReference type="AlphaFoldDB" id="A0A3N6S8I0"/>
<gene>
    <name evidence="1" type="ORF">EB241_20440</name>
</gene>
<keyword evidence="2" id="KW-1185">Reference proteome</keyword>
<dbReference type="Proteomes" id="UP000279457">
    <property type="component" value="Unassembled WGS sequence"/>
</dbReference>
<comment type="caution">
    <text evidence="1">The sequence shown here is derived from an EMBL/GenBank/DDBJ whole genome shotgun (WGS) entry which is preliminary data.</text>
</comment>
<evidence type="ECO:0000313" key="1">
    <source>
        <dbReference type="EMBL" id="RQM36433.1"/>
    </source>
</evidence>
<sequence>MKTDARLRLSLICSLSLTKQTLMATIKTQDKLPPVIPPQCRNALSDVKRHGLFSSFNSKIAHRPALLSP</sequence>
<dbReference type="EMBL" id="RHHM01000023">
    <property type="protein sequence ID" value="RQM36433.1"/>
    <property type="molecule type" value="Genomic_DNA"/>
</dbReference>
<accession>A0A3N6S8I0</accession>
<protein>
    <submittedName>
        <fullName evidence="1">Uncharacterized protein</fullName>
    </submittedName>
</protein>
<reference evidence="1 2" key="1">
    <citation type="submission" date="2018-10" db="EMBL/GenBank/DDBJ databases">
        <title>Draft genome sequence for the type isolate of Erwinia psidii, agent causal of bacterial blight in guava (Psidium guajava) and wilt and die-back of Eucalyptus spp.</title>
        <authorList>
            <person name="Hermenegildo P.S."/>
            <person name="Santos S.A."/>
            <person name="Guimaraes L.M.S."/>
            <person name="Vidigal P.M.P."/>
            <person name="Pereira I.C."/>
            <person name="Badel J.L."/>
            <person name="Alfenas-Zerbini P."/>
            <person name="Ferreira M.A.S.V."/>
            <person name="Alfenas A.C."/>
        </authorList>
    </citation>
    <scope>NUCLEOTIDE SEQUENCE [LARGE SCALE GENOMIC DNA]</scope>
    <source>
        <strain evidence="1 2">IBSBF 435</strain>
    </source>
</reference>